<dbReference type="Proteomes" id="UP000518752">
    <property type="component" value="Unassembled WGS sequence"/>
</dbReference>
<feature type="compositionally biased region" description="Polar residues" evidence="1">
    <location>
        <begin position="47"/>
        <end position="58"/>
    </location>
</feature>
<reference evidence="2 3" key="1">
    <citation type="journal article" date="2020" name="ISME J.">
        <title>Uncovering the hidden diversity of litter-decomposition mechanisms in mushroom-forming fungi.</title>
        <authorList>
            <person name="Floudas D."/>
            <person name="Bentzer J."/>
            <person name="Ahren D."/>
            <person name="Johansson T."/>
            <person name="Persson P."/>
            <person name="Tunlid A."/>
        </authorList>
    </citation>
    <scope>NUCLEOTIDE SEQUENCE [LARGE SCALE GENOMIC DNA]</scope>
    <source>
        <strain evidence="2 3">CBS 406.79</strain>
    </source>
</reference>
<dbReference type="EMBL" id="JAACJN010000056">
    <property type="protein sequence ID" value="KAF5381828.1"/>
    <property type="molecule type" value="Genomic_DNA"/>
</dbReference>
<evidence type="ECO:0000313" key="2">
    <source>
        <dbReference type="EMBL" id="KAF5381828.1"/>
    </source>
</evidence>
<accession>A0A8H5HEK2</accession>
<protein>
    <submittedName>
        <fullName evidence="2">Uncharacterized protein</fullName>
    </submittedName>
</protein>
<sequence length="122" mass="13189">MLTPDTTNKILTISDMWSGSSHLETASSSTSTARGLKWYRSSSYNATAGDHTLSQNPSVEPDGSSPPINNTSRHLHSILAADRHLLDGPSMQWEAQLLNHFSGHIIAPPDKRGQHGGAFDDP</sequence>
<organism evidence="2 3">
    <name type="scientific">Collybiopsis confluens</name>
    <dbReference type="NCBI Taxonomy" id="2823264"/>
    <lineage>
        <taxon>Eukaryota</taxon>
        <taxon>Fungi</taxon>
        <taxon>Dikarya</taxon>
        <taxon>Basidiomycota</taxon>
        <taxon>Agaricomycotina</taxon>
        <taxon>Agaricomycetes</taxon>
        <taxon>Agaricomycetidae</taxon>
        <taxon>Agaricales</taxon>
        <taxon>Marasmiineae</taxon>
        <taxon>Omphalotaceae</taxon>
        <taxon>Collybiopsis</taxon>
    </lineage>
</organism>
<feature type="region of interest" description="Disordered" evidence="1">
    <location>
        <begin position="47"/>
        <end position="73"/>
    </location>
</feature>
<proteinExistence type="predicted"/>
<dbReference type="OrthoDB" id="1431934at2759"/>
<comment type="caution">
    <text evidence="2">The sequence shown here is derived from an EMBL/GenBank/DDBJ whole genome shotgun (WGS) entry which is preliminary data.</text>
</comment>
<evidence type="ECO:0000313" key="3">
    <source>
        <dbReference type="Proteomes" id="UP000518752"/>
    </source>
</evidence>
<dbReference type="AlphaFoldDB" id="A0A8H5HEK2"/>
<gene>
    <name evidence="2" type="ORF">D9757_008330</name>
</gene>
<name>A0A8H5HEK2_9AGAR</name>
<keyword evidence="3" id="KW-1185">Reference proteome</keyword>
<evidence type="ECO:0000256" key="1">
    <source>
        <dbReference type="SAM" id="MobiDB-lite"/>
    </source>
</evidence>